<dbReference type="GO" id="GO:0016787">
    <property type="term" value="F:hydrolase activity"/>
    <property type="evidence" value="ECO:0007669"/>
    <property type="project" value="UniProtKB-KW"/>
</dbReference>
<evidence type="ECO:0000256" key="3">
    <source>
        <dbReference type="PIRSR" id="PIRSR605511-2"/>
    </source>
</evidence>
<feature type="binding site" evidence="3">
    <location>
        <position position="210"/>
    </location>
    <ligand>
        <name>a divalent metal cation</name>
        <dbReference type="ChEBI" id="CHEBI:60240"/>
    </ligand>
</feature>
<dbReference type="Pfam" id="PF08450">
    <property type="entry name" value="SGL"/>
    <property type="match status" value="1"/>
</dbReference>
<dbReference type="GO" id="GO:0046872">
    <property type="term" value="F:metal ion binding"/>
    <property type="evidence" value="ECO:0007669"/>
    <property type="project" value="UniProtKB-KW"/>
</dbReference>
<gene>
    <name evidence="5" type="primary">gnl</name>
    <name evidence="5" type="ORF">SAE01_42050</name>
</gene>
<comment type="cofactor">
    <cofactor evidence="3">
        <name>Zn(2+)</name>
        <dbReference type="ChEBI" id="CHEBI:29105"/>
    </cofactor>
    <text evidence="3">Binds 1 divalent metal cation per subunit.</text>
</comment>
<name>A0A512BI99_9BACT</name>
<evidence type="ECO:0000313" key="6">
    <source>
        <dbReference type="Proteomes" id="UP000321513"/>
    </source>
</evidence>
<evidence type="ECO:0000256" key="2">
    <source>
        <dbReference type="PIRSR" id="PIRSR605511-1"/>
    </source>
</evidence>
<dbReference type="AlphaFoldDB" id="A0A512BI99"/>
<keyword evidence="1" id="KW-0378">Hydrolase</keyword>
<sequence>MNKILIPVLILIFSSCQQSKNLGSIQRIDPSLDSIVSPDAEIEIIADGFKWTEGPLWLEDKKMLLFSDVFSNKVYKWTEGKKADVYVSPSGYTATTTRGGEIGSNGLLLDNEGKLVLCQHGNRQVARMNADLSNPKSEYVSLASAYQDKRLNSPNDATFDTNGNLFFTDPPYGLEKNMADPAKEISFQGVYKAKLTGELILLCDTITRPNGIAFFPGEKTLLVANSDSLKPFWYSFDVANDTLTNARIFYNAGSHFNEGKGLPDGLKIDKNGNVFATGPGGVFIFSRQGKLLGKIKLPVAPSNCAFSADQKTLFITATNYVLRLKMR</sequence>
<accession>A0A512BI99</accession>
<dbReference type="OrthoDB" id="241638at2"/>
<dbReference type="PROSITE" id="PS51257">
    <property type="entry name" value="PROKAR_LIPOPROTEIN"/>
    <property type="match status" value="1"/>
</dbReference>
<dbReference type="PRINTS" id="PR01790">
    <property type="entry name" value="SMP30FAMILY"/>
</dbReference>
<evidence type="ECO:0000256" key="1">
    <source>
        <dbReference type="ARBA" id="ARBA00022801"/>
    </source>
</evidence>
<comment type="caution">
    <text evidence="5">The sequence shown here is derived from an EMBL/GenBank/DDBJ whole genome shotgun (WGS) entry which is preliminary data.</text>
</comment>
<proteinExistence type="predicted"/>
<feature type="binding site" evidence="3">
    <location>
        <position position="264"/>
    </location>
    <ligand>
        <name>a divalent metal cation</name>
        <dbReference type="ChEBI" id="CHEBI:60240"/>
    </ligand>
</feature>
<dbReference type="EMBL" id="BJYT01000027">
    <property type="protein sequence ID" value="GEO11709.1"/>
    <property type="molecule type" value="Genomic_DNA"/>
</dbReference>
<dbReference type="InterPro" id="IPR051262">
    <property type="entry name" value="SMP-30/CGR1_Lactonase"/>
</dbReference>
<keyword evidence="6" id="KW-1185">Reference proteome</keyword>
<protein>
    <submittedName>
        <fullName evidence="5">Gluconolactonase</fullName>
    </submittedName>
</protein>
<feature type="binding site" evidence="3">
    <location>
        <position position="53"/>
    </location>
    <ligand>
        <name>a divalent metal cation</name>
        <dbReference type="ChEBI" id="CHEBI:60240"/>
    </ligand>
</feature>
<dbReference type="Gene3D" id="2.120.10.30">
    <property type="entry name" value="TolB, C-terminal domain"/>
    <property type="match status" value="1"/>
</dbReference>
<organism evidence="5 6">
    <name type="scientific">Segetibacter aerophilus</name>
    <dbReference type="NCBI Taxonomy" id="670293"/>
    <lineage>
        <taxon>Bacteria</taxon>
        <taxon>Pseudomonadati</taxon>
        <taxon>Bacteroidota</taxon>
        <taxon>Chitinophagia</taxon>
        <taxon>Chitinophagales</taxon>
        <taxon>Chitinophagaceae</taxon>
        <taxon>Segetibacter</taxon>
    </lineage>
</organism>
<dbReference type="PANTHER" id="PTHR47572">
    <property type="entry name" value="LIPOPROTEIN-RELATED"/>
    <property type="match status" value="1"/>
</dbReference>
<evidence type="ECO:0000313" key="5">
    <source>
        <dbReference type="EMBL" id="GEO11709.1"/>
    </source>
</evidence>
<dbReference type="InterPro" id="IPR011042">
    <property type="entry name" value="6-blade_b-propeller_TolB-like"/>
</dbReference>
<keyword evidence="3" id="KW-0862">Zinc</keyword>
<feature type="active site" description="Proton donor/acceptor" evidence="2">
    <location>
        <position position="264"/>
    </location>
</feature>
<reference evidence="5 6" key="1">
    <citation type="submission" date="2019-07" db="EMBL/GenBank/DDBJ databases">
        <title>Whole genome shotgun sequence of Segetibacter aerophilus NBRC 106135.</title>
        <authorList>
            <person name="Hosoyama A."/>
            <person name="Uohara A."/>
            <person name="Ohji S."/>
            <person name="Ichikawa N."/>
        </authorList>
    </citation>
    <scope>NUCLEOTIDE SEQUENCE [LARGE SCALE GENOMIC DNA]</scope>
    <source>
        <strain evidence="5 6">NBRC 106135</strain>
    </source>
</reference>
<dbReference type="Proteomes" id="UP000321513">
    <property type="component" value="Unassembled WGS sequence"/>
</dbReference>
<keyword evidence="3" id="KW-0479">Metal-binding</keyword>
<dbReference type="InterPro" id="IPR013658">
    <property type="entry name" value="SGL"/>
</dbReference>
<feature type="binding site" evidence="3">
    <location>
        <position position="155"/>
    </location>
    <ligand>
        <name>substrate</name>
    </ligand>
</feature>
<dbReference type="PANTHER" id="PTHR47572:SF4">
    <property type="entry name" value="LACTONASE DRP35"/>
    <property type="match status" value="1"/>
</dbReference>
<dbReference type="SUPFAM" id="SSF63829">
    <property type="entry name" value="Calcium-dependent phosphotriesterase"/>
    <property type="match status" value="1"/>
</dbReference>
<feature type="domain" description="SMP-30/Gluconolactonase/LRE-like region" evidence="4">
    <location>
        <begin position="51"/>
        <end position="318"/>
    </location>
</feature>
<evidence type="ECO:0000259" key="4">
    <source>
        <dbReference type="Pfam" id="PF08450"/>
    </source>
</evidence>
<dbReference type="RefSeq" id="WP_147205824.1">
    <property type="nucleotide sequence ID" value="NZ_BJYT01000027.1"/>
</dbReference>
<dbReference type="InterPro" id="IPR005511">
    <property type="entry name" value="SMP-30"/>
</dbReference>